<gene>
    <name evidence="3" type="primary">fliY_2</name>
    <name evidence="4" type="ORF">LS73_003140</name>
    <name evidence="3" type="ORF">NCTC12714_01496</name>
</gene>
<feature type="domain" description="Solute-binding protein family 3/N-terminal" evidence="2">
    <location>
        <begin position="32"/>
        <end position="258"/>
    </location>
</feature>
<sequence length="261" mass="29141">MGINQIYKLCSILFAAIVMLGGNVFSKDNQLLIVAGSENAYKPFAYLDSKNNPLGFDNEVLQVVVSYIPESKLQIVSVPWNVIFTGLDSGKFDVVANQITKNDEREKKYIFSNKPYFYGVSGLIIGNNSNITHIKDLKNVKVGVTVGSNHAINIEKYVKENPKQNISIIYYKTSPAIIADLANGRIQAMINDPASAVDYAKSQGVYIKVTDFVFEKIPIYFIFRKDSIELSKTIDQALERAIQDGKISEISIKYFGVDQTK</sequence>
<dbReference type="Proteomes" id="UP000029922">
    <property type="component" value="Unassembled WGS sequence"/>
</dbReference>
<dbReference type="AlphaFoldDB" id="A0A099U1N0"/>
<dbReference type="EMBL" id="UGJE01000002">
    <property type="protein sequence ID" value="STQ86685.1"/>
    <property type="molecule type" value="Genomic_DNA"/>
</dbReference>
<evidence type="ECO:0000313" key="5">
    <source>
        <dbReference type="Proteomes" id="UP000029922"/>
    </source>
</evidence>
<dbReference type="OrthoDB" id="5431130at2"/>
<dbReference type="PANTHER" id="PTHR35936:SF18">
    <property type="entry name" value="L-CYSTINE-BINDING PROTEIN TCYJ"/>
    <property type="match status" value="1"/>
</dbReference>
<evidence type="ECO:0000256" key="1">
    <source>
        <dbReference type="ARBA" id="ARBA00022729"/>
    </source>
</evidence>
<proteinExistence type="predicted"/>
<name>A0A099U1N0_9HELI</name>
<evidence type="ECO:0000259" key="2">
    <source>
        <dbReference type="SMART" id="SM00062"/>
    </source>
</evidence>
<dbReference type="InterPro" id="IPR001638">
    <property type="entry name" value="Solute-binding_3/MltF_N"/>
</dbReference>
<keyword evidence="6" id="KW-1185">Reference proteome</keyword>
<reference evidence="4 5" key="1">
    <citation type="journal article" date="2014" name="Genome Announc.">
        <title>Draft genome sequences of eight enterohepatic helicobacter species isolated from both laboratory and wild rodents.</title>
        <authorList>
            <person name="Sheh A."/>
            <person name="Shen Z."/>
            <person name="Fox J.G."/>
        </authorList>
    </citation>
    <scope>NUCLEOTIDE SEQUENCE [LARGE SCALE GENOMIC DNA]</scope>
    <source>
        <strain evidence="4 5">ST1</strain>
    </source>
</reference>
<evidence type="ECO:0000313" key="3">
    <source>
        <dbReference type="EMBL" id="STQ86685.1"/>
    </source>
</evidence>
<dbReference type="Proteomes" id="UP000255139">
    <property type="component" value="Unassembled WGS sequence"/>
</dbReference>
<dbReference type="RefSeq" id="WP_034556875.1">
    <property type="nucleotide sequence ID" value="NZ_FZML01000019.1"/>
</dbReference>
<accession>A0A099U1N0</accession>
<reference evidence="3 6" key="2">
    <citation type="submission" date="2018-06" db="EMBL/GenBank/DDBJ databases">
        <authorList>
            <consortium name="Pathogen Informatics"/>
            <person name="Doyle S."/>
        </authorList>
    </citation>
    <scope>NUCLEOTIDE SEQUENCE [LARGE SCALE GENOMIC DNA]</scope>
    <source>
        <strain evidence="3 6">NCTC12714</strain>
    </source>
</reference>
<evidence type="ECO:0000313" key="6">
    <source>
        <dbReference type="Proteomes" id="UP000255139"/>
    </source>
</evidence>
<dbReference type="STRING" id="216.LS73_01375"/>
<protein>
    <submittedName>
        <fullName evidence="4">Amino acid ABC transporter substrate-binding protein</fullName>
    </submittedName>
    <submittedName>
        <fullName evidence="3">Polar amino acid ABC transporter periplasmic protein</fullName>
    </submittedName>
</protein>
<dbReference type="Pfam" id="PF00497">
    <property type="entry name" value="SBP_bac_3"/>
    <property type="match status" value="1"/>
</dbReference>
<dbReference type="EMBL" id="JRPD02000004">
    <property type="protein sequence ID" value="TLE00910.1"/>
    <property type="molecule type" value="Genomic_DNA"/>
</dbReference>
<dbReference type="SUPFAM" id="SSF53850">
    <property type="entry name" value="Periplasmic binding protein-like II"/>
    <property type="match status" value="1"/>
</dbReference>
<organism evidence="3 6">
    <name type="scientific">Helicobacter muridarum</name>
    <dbReference type="NCBI Taxonomy" id="216"/>
    <lineage>
        <taxon>Bacteria</taxon>
        <taxon>Pseudomonadati</taxon>
        <taxon>Campylobacterota</taxon>
        <taxon>Epsilonproteobacteria</taxon>
        <taxon>Campylobacterales</taxon>
        <taxon>Helicobacteraceae</taxon>
        <taxon>Helicobacter</taxon>
    </lineage>
</organism>
<dbReference type="SMART" id="SM00062">
    <property type="entry name" value="PBPb"/>
    <property type="match status" value="1"/>
</dbReference>
<keyword evidence="1" id="KW-0732">Signal</keyword>
<evidence type="ECO:0000313" key="4">
    <source>
        <dbReference type="EMBL" id="TLE00910.1"/>
    </source>
</evidence>
<dbReference type="PANTHER" id="PTHR35936">
    <property type="entry name" value="MEMBRANE-BOUND LYTIC MUREIN TRANSGLYCOSYLASE F"/>
    <property type="match status" value="1"/>
</dbReference>
<dbReference type="Gene3D" id="3.40.190.10">
    <property type="entry name" value="Periplasmic binding protein-like II"/>
    <property type="match status" value="2"/>
</dbReference>